<evidence type="ECO:0000256" key="3">
    <source>
        <dbReference type="ARBA" id="ARBA00022664"/>
    </source>
</evidence>
<reference evidence="6" key="1">
    <citation type="submission" date="2021-02" db="EMBL/GenBank/DDBJ databases">
        <authorList>
            <person name="Dougan E. K."/>
            <person name="Rhodes N."/>
            <person name="Thang M."/>
            <person name="Chan C."/>
        </authorList>
    </citation>
    <scope>NUCLEOTIDE SEQUENCE</scope>
</reference>
<comment type="caution">
    <text evidence="6">The sequence shown here is derived from an EMBL/GenBank/DDBJ whole genome shotgun (WGS) entry which is preliminary data.</text>
</comment>
<evidence type="ECO:0000313" key="7">
    <source>
        <dbReference type="Proteomes" id="UP000626109"/>
    </source>
</evidence>
<dbReference type="InterPro" id="IPR004123">
    <property type="entry name" value="Dim1"/>
</dbReference>
<evidence type="ECO:0000256" key="4">
    <source>
        <dbReference type="ARBA" id="ARBA00023187"/>
    </source>
</evidence>
<dbReference type="EMBL" id="CAJNNW010018181">
    <property type="protein sequence ID" value="CAE8662492.1"/>
    <property type="molecule type" value="Genomic_DNA"/>
</dbReference>
<dbReference type="PANTHER" id="PTHR12052">
    <property type="entry name" value="THIOREDOXIN-LIKE PROTEN 4A, 4B"/>
    <property type="match status" value="1"/>
</dbReference>
<evidence type="ECO:0000256" key="5">
    <source>
        <dbReference type="ARBA" id="ARBA00023242"/>
    </source>
</evidence>
<dbReference type="SMART" id="SM01410">
    <property type="entry name" value="DIM1"/>
    <property type="match status" value="1"/>
</dbReference>
<dbReference type="GO" id="GO:0005682">
    <property type="term" value="C:U5 snRNP"/>
    <property type="evidence" value="ECO:0007669"/>
    <property type="project" value="TreeGrafter"/>
</dbReference>
<comment type="similarity">
    <text evidence="2">Belongs to the DIM1 family.</text>
</comment>
<sequence length="183" mass="20507">MAHGLQHLHSPWAVEKAITGDDSRVLLLRFGHDYDPECKLMDDVLLSVRDTIKARCEIFHIDISEVPDFAQQYELYDPCTLMFFYRGRHVQLELGLGECYKITWPIGGQKDLVAVVEAVHRGAQQGRDLIVGPPGPLAVVQILRLVICLLVSCLDSCCCCCCCCRYRCCFCVCSCACSFYCSG</sequence>
<dbReference type="AlphaFoldDB" id="A0A813J2P2"/>
<dbReference type="GO" id="GO:0005681">
    <property type="term" value="C:spliceosomal complex"/>
    <property type="evidence" value="ECO:0007669"/>
    <property type="project" value="TreeGrafter"/>
</dbReference>
<name>A0A813J2P2_POLGL</name>
<dbReference type="PANTHER" id="PTHR12052:SF5">
    <property type="entry name" value="THIOREDOXIN-LIKE PROTEIN 4A"/>
    <property type="match status" value="1"/>
</dbReference>
<organism evidence="6 7">
    <name type="scientific">Polarella glacialis</name>
    <name type="common">Dinoflagellate</name>
    <dbReference type="NCBI Taxonomy" id="89957"/>
    <lineage>
        <taxon>Eukaryota</taxon>
        <taxon>Sar</taxon>
        <taxon>Alveolata</taxon>
        <taxon>Dinophyceae</taxon>
        <taxon>Suessiales</taxon>
        <taxon>Suessiaceae</taxon>
        <taxon>Polarella</taxon>
    </lineage>
</organism>
<dbReference type="SUPFAM" id="SSF52833">
    <property type="entry name" value="Thioredoxin-like"/>
    <property type="match status" value="1"/>
</dbReference>
<dbReference type="GO" id="GO:0046540">
    <property type="term" value="C:U4/U6 x U5 tri-snRNP complex"/>
    <property type="evidence" value="ECO:0007669"/>
    <property type="project" value="InterPro"/>
</dbReference>
<dbReference type="Pfam" id="PF02966">
    <property type="entry name" value="DIM1"/>
    <property type="match status" value="1"/>
</dbReference>
<dbReference type="Proteomes" id="UP000626109">
    <property type="component" value="Unassembled WGS sequence"/>
</dbReference>
<dbReference type="Gene3D" id="3.40.30.10">
    <property type="entry name" value="Glutaredoxin"/>
    <property type="match status" value="1"/>
</dbReference>
<comment type="subcellular location">
    <subcellularLocation>
        <location evidence="1">Nucleus</location>
    </subcellularLocation>
</comment>
<protein>
    <recommendedName>
        <fullName evidence="8">Thioredoxin-like protein 4A</fullName>
    </recommendedName>
</protein>
<keyword evidence="3" id="KW-0507">mRNA processing</keyword>
<evidence type="ECO:0000313" key="6">
    <source>
        <dbReference type="EMBL" id="CAE8662492.1"/>
    </source>
</evidence>
<keyword evidence="4" id="KW-0508">mRNA splicing</keyword>
<gene>
    <name evidence="6" type="ORF">PGLA2088_LOCUS14906</name>
</gene>
<evidence type="ECO:0000256" key="1">
    <source>
        <dbReference type="ARBA" id="ARBA00004123"/>
    </source>
</evidence>
<dbReference type="InterPro" id="IPR036249">
    <property type="entry name" value="Thioredoxin-like_sf"/>
</dbReference>
<dbReference type="GO" id="GO:0000398">
    <property type="term" value="P:mRNA splicing, via spliceosome"/>
    <property type="evidence" value="ECO:0007669"/>
    <property type="project" value="InterPro"/>
</dbReference>
<keyword evidence="5" id="KW-0539">Nucleus</keyword>
<evidence type="ECO:0000256" key="2">
    <source>
        <dbReference type="ARBA" id="ARBA00008241"/>
    </source>
</evidence>
<evidence type="ECO:0008006" key="8">
    <source>
        <dbReference type="Google" id="ProtNLM"/>
    </source>
</evidence>
<proteinExistence type="inferred from homology"/>
<accession>A0A813J2P2</accession>